<evidence type="ECO:0000256" key="1">
    <source>
        <dbReference type="SAM" id="MobiDB-lite"/>
    </source>
</evidence>
<gene>
    <name evidence="2" type="ORF">FA09DRAFT_327451</name>
</gene>
<dbReference type="RefSeq" id="XP_025601005.1">
    <property type="nucleotide sequence ID" value="XM_025741407.1"/>
</dbReference>
<protein>
    <submittedName>
        <fullName evidence="2">Uncharacterized protein</fullName>
    </submittedName>
</protein>
<evidence type="ECO:0000313" key="2">
    <source>
        <dbReference type="EMBL" id="PWO00727.1"/>
    </source>
</evidence>
<dbReference type="GeneID" id="37268951"/>
<feature type="region of interest" description="Disordered" evidence="1">
    <location>
        <begin position="108"/>
        <end position="160"/>
    </location>
</feature>
<dbReference type="AlphaFoldDB" id="A0A316ZHI2"/>
<dbReference type="EMBL" id="KZ819284">
    <property type="protein sequence ID" value="PWO00727.1"/>
    <property type="molecule type" value="Genomic_DNA"/>
</dbReference>
<feature type="compositionally biased region" description="Basic and acidic residues" evidence="1">
    <location>
        <begin position="138"/>
        <end position="154"/>
    </location>
</feature>
<proteinExistence type="predicted"/>
<sequence length="197" mass="21607">MEDAASSSRSRQHQRRRCRHRCCLPAPNARTERSLRPLVCSAASRSCALRPCRVAQRRAAAHRRVRSGTAQRIIAASGEHGETGPACACMLRLADARRMHLSMWARAEAGSAPVQRTRKRPGTCESRLQRRASARGQRSRDGKSVASAPDERAPRATRPPPCMLVLRPLLGSLALLRSGSGRAYARACAGALRRRLD</sequence>
<accession>A0A316ZHI2</accession>
<evidence type="ECO:0000313" key="3">
    <source>
        <dbReference type="Proteomes" id="UP000245946"/>
    </source>
</evidence>
<reference evidence="2 3" key="1">
    <citation type="journal article" date="2018" name="Mol. Biol. Evol.">
        <title>Broad Genomic Sampling Reveals a Smut Pathogenic Ancestry of the Fungal Clade Ustilaginomycotina.</title>
        <authorList>
            <person name="Kijpornyongpan T."/>
            <person name="Mondo S.J."/>
            <person name="Barry K."/>
            <person name="Sandor L."/>
            <person name="Lee J."/>
            <person name="Lipzen A."/>
            <person name="Pangilinan J."/>
            <person name="LaButti K."/>
            <person name="Hainaut M."/>
            <person name="Henrissat B."/>
            <person name="Grigoriev I.V."/>
            <person name="Spatafora J.W."/>
            <person name="Aime M.C."/>
        </authorList>
    </citation>
    <scope>NUCLEOTIDE SEQUENCE [LARGE SCALE GENOMIC DNA]</scope>
    <source>
        <strain evidence="2 3">MCA 4186</strain>
    </source>
</reference>
<keyword evidence="3" id="KW-1185">Reference proteome</keyword>
<dbReference type="Proteomes" id="UP000245946">
    <property type="component" value="Unassembled WGS sequence"/>
</dbReference>
<name>A0A316ZHI2_9BASI</name>
<organism evidence="2 3">
    <name type="scientific">Tilletiopsis washingtonensis</name>
    <dbReference type="NCBI Taxonomy" id="58919"/>
    <lineage>
        <taxon>Eukaryota</taxon>
        <taxon>Fungi</taxon>
        <taxon>Dikarya</taxon>
        <taxon>Basidiomycota</taxon>
        <taxon>Ustilaginomycotina</taxon>
        <taxon>Exobasidiomycetes</taxon>
        <taxon>Entylomatales</taxon>
        <taxon>Entylomatales incertae sedis</taxon>
        <taxon>Tilletiopsis</taxon>
    </lineage>
</organism>